<feature type="transmembrane region" description="Helical" evidence="3">
    <location>
        <begin position="52"/>
        <end position="69"/>
    </location>
</feature>
<dbReference type="GO" id="GO:0006506">
    <property type="term" value="P:GPI anchor biosynthetic process"/>
    <property type="evidence" value="ECO:0007669"/>
    <property type="project" value="UniProtKB-UniPathway"/>
</dbReference>
<comment type="pathway">
    <text evidence="1">Glycolipid biosynthesis; glycosylphosphatidylinositol-anchor biosynthesis.</text>
</comment>
<dbReference type="STRING" id="6526.A0A2C9KIW6"/>
<dbReference type="OrthoDB" id="6256716at2759"/>
<dbReference type="VEuPathDB" id="VectorBase:BGLB020200"/>
<organism evidence="5 6">
    <name type="scientific">Biomphalaria glabrata</name>
    <name type="common">Bloodfluke planorb</name>
    <name type="synonym">Freshwater snail</name>
    <dbReference type="NCBI Taxonomy" id="6526"/>
    <lineage>
        <taxon>Eukaryota</taxon>
        <taxon>Metazoa</taxon>
        <taxon>Spiralia</taxon>
        <taxon>Lophotrochozoa</taxon>
        <taxon>Mollusca</taxon>
        <taxon>Gastropoda</taxon>
        <taxon>Heterobranchia</taxon>
        <taxon>Euthyneura</taxon>
        <taxon>Panpulmonata</taxon>
        <taxon>Hygrophila</taxon>
        <taxon>Lymnaeoidea</taxon>
        <taxon>Planorbidae</taxon>
        <taxon>Biomphalaria</taxon>
    </lineage>
</organism>
<dbReference type="RefSeq" id="XP_013097057.1">
    <property type="nucleotide sequence ID" value="XM_013241603.2"/>
</dbReference>
<feature type="transmembrane region" description="Helical" evidence="3">
    <location>
        <begin position="28"/>
        <end position="46"/>
    </location>
</feature>
<protein>
    <submittedName>
        <fullName evidence="8">Phosphatidylinositol N-acetylglucosaminyltransferase subunit H-like</fullName>
    </submittedName>
</protein>
<keyword evidence="3" id="KW-1133">Transmembrane helix</keyword>
<feature type="domain" description="Phosphatidylinositol N-acetylglucosaminyltransferase subunit H conserved" evidence="4">
    <location>
        <begin position="78"/>
        <end position="140"/>
    </location>
</feature>
<keyword evidence="3" id="KW-0812">Transmembrane</keyword>
<dbReference type="PANTHER" id="PTHR15231:SF1">
    <property type="entry name" value="PHOSPHATIDYLINOSITOL N-ACETYLGLUCOSAMINYLTRANSFERASE SUBUNIT H"/>
    <property type="match status" value="1"/>
</dbReference>
<dbReference type="OMA" id="RETTTFI"/>
<reference evidence="5" key="1">
    <citation type="submission" date="2020-05" db="UniProtKB">
        <authorList>
            <consortium name="EnsemblMetazoa"/>
        </authorList>
    </citation>
    <scope>IDENTIFICATION</scope>
    <source>
        <strain evidence="5">BB02</strain>
    </source>
</reference>
<dbReference type="GO" id="GO:0000506">
    <property type="term" value="C:glycosylphosphatidylinositol-N-acetylglucosaminyltransferase (GPI-GnT) complex"/>
    <property type="evidence" value="ECO:0007669"/>
    <property type="project" value="InterPro"/>
</dbReference>
<evidence type="ECO:0000259" key="4">
    <source>
        <dbReference type="Pfam" id="PF10181"/>
    </source>
</evidence>
<evidence type="ECO:0000313" key="6">
    <source>
        <dbReference type="Proteomes" id="UP000076420"/>
    </source>
</evidence>
<dbReference type="Proteomes" id="UP000076420">
    <property type="component" value="Unassembled WGS sequence"/>
</dbReference>
<keyword evidence="3" id="KW-0472">Membrane</keyword>
<name>A0A2C9KIW6_BIOGL</name>
<reference evidence="8" key="2">
    <citation type="submission" date="2025-04" db="UniProtKB">
        <authorList>
            <consortium name="RefSeq"/>
        </authorList>
    </citation>
    <scope>IDENTIFICATION</scope>
</reference>
<proteinExistence type="inferred from homology"/>
<dbReference type="Proteomes" id="UP001165740">
    <property type="component" value="Chromosome 3"/>
</dbReference>
<dbReference type="InterPro" id="IPR019328">
    <property type="entry name" value="PIGH-H_dom"/>
</dbReference>
<dbReference type="VEuPathDB" id="VectorBase:BGLAX_050654"/>
<gene>
    <name evidence="5" type="primary">106080260</name>
    <name evidence="8" type="synonym">LOC106080260</name>
</gene>
<keyword evidence="7" id="KW-1185">Reference proteome</keyword>
<accession>A0A2C9KIW6</accession>
<dbReference type="InterPro" id="IPR044215">
    <property type="entry name" value="PIG-H"/>
</dbReference>
<sequence length="171" mass="19690">MVVEMQHRDLGDLGSEFIVIHPRLKNRALFVMLLLFTIVTAFFFGLHLLDETILTSLCFILIVSLIFKLSSKIHSENLLILPSLGLQVETTYYLGYKVTQFIHLAYIKDIVINEAITMHSIMHYLLVLLKSNTSNEVHTLQPLFEHSWPSLSSLKPVYRAAQKKLIKPQLR</sequence>
<dbReference type="UniPathway" id="UPA00196"/>
<comment type="similarity">
    <text evidence="2">Belongs to the PIGH family.</text>
</comment>
<evidence type="ECO:0000313" key="5">
    <source>
        <dbReference type="EnsemblMetazoa" id="BGLB020200-PA"/>
    </source>
</evidence>
<evidence type="ECO:0000256" key="3">
    <source>
        <dbReference type="SAM" id="Phobius"/>
    </source>
</evidence>
<dbReference type="Pfam" id="PF10181">
    <property type="entry name" value="PIG-H"/>
    <property type="match status" value="1"/>
</dbReference>
<evidence type="ECO:0000313" key="8">
    <source>
        <dbReference type="RefSeq" id="XP_013097057.1"/>
    </source>
</evidence>
<dbReference type="EnsemblMetazoa" id="BGLB020200-RA">
    <property type="protein sequence ID" value="BGLB020200-PA"/>
    <property type="gene ID" value="BGLB020200"/>
</dbReference>
<evidence type="ECO:0000256" key="2">
    <source>
        <dbReference type="ARBA" id="ARBA00009610"/>
    </source>
</evidence>
<dbReference type="PANTHER" id="PTHR15231">
    <property type="entry name" value="PHOSPHATIDYLINOSITOL N-ACETYLGLUCOSAMINYLTRANSFERASE SUBUNIT H"/>
    <property type="match status" value="1"/>
</dbReference>
<dbReference type="KEGG" id="bgt:106080260"/>
<evidence type="ECO:0000256" key="1">
    <source>
        <dbReference type="ARBA" id="ARBA00004687"/>
    </source>
</evidence>
<dbReference type="GeneID" id="106080260"/>
<evidence type="ECO:0000313" key="7">
    <source>
        <dbReference type="Proteomes" id="UP001165740"/>
    </source>
</evidence>
<dbReference type="AlphaFoldDB" id="A0A2C9KIW6"/>